<gene>
    <name evidence="2" type="ORF">ACFQFD_14280</name>
</gene>
<dbReference type="EMBL" id="JBHSWX010000012">
    <property type="protein sequence ID" value="MFC6787120.1"/>
    <property type="molecule type" value="Genomic_DNA"/>
</dbReference>
<dbReference type="InterPro" id="IPR025480">
    <property type="entry name" value="DUF4330"/>
</dbReference>
<evidence type="ECO:0000313" key="3">
    <source>
        <dbReference type="Proteomes" id="UP001596443"/>
    </source>
</evidence>
<dbReference type="RefSeq" id="WP_284061302.1">
    <property type="nucleotide sequence ID" value="NZ_CP126158.1"/>
</dbReference>
<evidence type="ECO:0000256" key="1">
    <source>
        <dbReference type="SAM" id="Phobius"/>
    </source>
</evidence>
<dbReference type="GeneID" id="81210230"/>
<dbReference type="Pfam" id="PF14221">
    <property type="entry name" value="DUF4330"/>
    <property type="match status" value="2"/>
</dbReference>
<organism evidence="2 3">
    <name type="scientific">Halobaculum halobium</name>
    <dbReference type="NCBI Taxonomy" id="3032281"/>
    <lineage>
        <taxon>Archaea</taxon>
        <taxon>Methanobacteriati</taxon>
        <taxon>Methanobacteriota</taxon>
        <taxon>Stenosarchaea group</taxon>
        <taxon>Halobacteria</taxon>
        <taxon>Halobacteriales</taxon>
        <taxon>Haloferacaceae</taxon>
        <taxon>Halobaculum</taxon>
    </lineage>
</organism>
<keyword evidence="3" id="KW-1185">Reference proteome</keyword>
<comment type="caution">
    <text evidence="2">The sequence shown here is derived from an EMBL/GenBank/DDBJ whole genome shotgun (WGS) entry which is preliminary data.</text>
</comment>
<evidence type="ECO:0000313" key="2">
    <source>
        <dbReference type="EMBL" id="MFC6787120.1"/>
    </source>
</evidence>
<name>A0ABD5TDE5_9EURY</name>
<dbReference type="Proteomes" id="UP001596443">
    <property type="component" value="Unassembled WGS sequence"/>
</dbReference>
<protein>
    <submittedName>
        <fullName evidence="2">DUF4330 family protein</fullName>
    </submittedName>
</protein>
<sequence length="465" mass="49664">MNLIDDEGNLFGVINVIDALAVLLVLAVVAAGAAFVLQPDPEPEGSNTATRNATLDLGTVPQYVADEINEGDSYSPGSNQQITITDVHFTPQEDQTRAILRVQIQGVQSGGFSYDGAPARLGRTLQIATDLYQIEGQIRAVGSGTALETPETPVVIRDTLSTQDARDLTAGDEIRLSGRTVATVETVRAYPTDDSGQHQVYLTANLSTHRQSGTLRYGGNQLRRGQTVTLPGDGYMIDGRVLSVRTGLESGQSEVLISEVVPTDVADQISEGDTAAAGMQDIATVEHVATYGTNDPDRKRVFVGLSLTTVTTGSEPQFGSTELRQGSQLTFATDAYSLTGDIERVGATTQRGTLAKRTVTLSMREVRQPMAQSIDAGLRERSDGETIARVNRVSIEPSTIILEGDRGTLGVYDHPTLRDVTLTTTLQVRETTSGVQFKGQTIQQGSTVVLDLGSITIRATVVSVR</sequence>
<proteinExistence type="predicted"/>
<reference evidence="2 3" key="1">
    <citation type="journal article" date="2019" name="Int. J. Syst. Evol. Microbiol.">
        <title>The Global Catalogue of Microorganisms (GCM) 10K type strain sequencing project: providing services to taxonomists for standard genome sequencing and annotation.</title>
        <authorList>
            <consortium name="The Broad Institute Genomics Platform"/>
            <consortium name="The Broad Institute Genome Sequencing Center for Infectious Disease"/>
            <person name="Wu L."/>
            <person name="Ma J."/>
        </authorList>
    </citation>
    <scope>NUCLEOTIDE SEQUENCE [LARGE SCALE GENOMIC DNA]</scope>
    <source>
        <strain evidence="2 3">SYNS20</strain>
    </source>
</reference>
<keyword evidence="1" id="KW-0472">Membrane</keyword>
<keyword evidence="1" id="KW-1133">Transmembrane helix</keyword>
<accession>A0ABD5TDE5</accession>
<keyword evidence="1" id="KW-0812">Transmembrane</keyword>
<dbReference type="AlphaFoldDB" id="A0ABD5TDE5"/>
<feature type="transmembrane region" description="Helical" evidence="1">
    <location>
        <begin position="12"/>
        <end position="37"/>
    </location>
</feature>